<name>A0ABY2K8D4_9DEIN</name>
<evidence type="ECO:0000313" key="2">
    <source>
        <dbReference type="Proteomes" id="UP000297244"/>
    </source>
</evidence>
<keyword evidence="2" id="KW-1185">Reference proteome</keyword>
<organism evidence="1 2">
    <name type="scientific">Thermus tengchongensis</name>
    <dbReference type="NCBI Taxonomy" id="1214928"/>
    <lineage>
        <taxon>Bacteria</taxon>
        <taxon>Thermotogati</taxon>
        <taxon>Deinococcota</taxon>
        <taxon>Deinococci</taxon>
        <taxon>Thermales</taxon>
        <taxon>Thermaceae</taxon>
        <taxon>Thermus</taxon>
    </lineage>
</organism>
<dbReference type="EMBL" id="SKBL01000021">
    <property type="protein sequence ID" value="TFU15072.1"/>
    <property type="molecule type" value="Genomic_DNA"/>
</dbReference>
<dbReference type="Proteomes" id="UP000297244">
    <property type="component" value="Unassembled WGS sequence"/>
</dbReference>
<dbReference type="RefSeq" id="WP_135343827.1">
    <property type="nucleotide sequence ID" value="NZ_ML214256.1"/>
</dbReference>
<proteinExistence type="predicted"/>
<accession>A0ABY2K8D4</accession>
<dbReference type="InterPro" id="IPR006482">
    <property type="entry name" value="Cas7_Csh2/Csh2"/>
</dbReference>
<comment type="caution">
    <text evidence="1">The sequence shown here is derived from an EMBL/GenBank/DDBJ whole genome shotgun (WGS) entry which is preliminary data.</text>
</comment>
<sequence length="333" mass="38037">MTGERIPASEEGKVANGEILYLYEAKDTNPNGDPDSENRPRMDHVAGRILVSDVRLKRYVREYLLNRGEDVWVRLKEDGSRLDADGRRKELEGLYQQETKRDAWKGKELTQEFLDWLTRRLRDIRLFGAVLPIKSEEEGAKGGTGQFVGPVQFDWGYSLHPVEVYSSRISSVFAGRTEGGKGQHGTFGLDHRVRYALIGFWGRISRHRAKPVGLTEEDLEVLERGLLEGLLEGATTRSKVGQTPRLYLRLDWKGGFKPLGDPRDGLRVQPKQGSLEAIRQVGDYRLDATRLQRALERYKDHIARIRYWAHEDLEVEGLDLPRLGVPVEPLVWP</sequence>
<dbReference type="Pfam" id="PF05107">
    <property type="entry name" value="Cas_Cas7"/>
    <property type="match status" value="1"/>
</dbReference>
<gene>
    <name evidence="1" type="primary">cas7b</name>
    <name evidence="1" type="ORF">E0489_10750</name>
</gene>
<protein>
    <submittedName>
        <fullName evidence="1">Type I-B CRISPR-associated protein Cas7/Csh2</fullName>
    </submittedName>
</protein>
<reference evidence="1 2" key="1">
    <citation type="submission" date="2019-03" db="EMBL/GenBank/DDBJ databases">
        <title>Thermus tengchongensis species for the arsenic transformation mechanism.</title>
        <authorList>
            <person name="Yuan G.C."/>
        </authorList>
    </citation>
    <scope>NUCLEOTIDE SEQUENCE [LARGE SCALE GENOMIC DNA]</scope>
    <source>
        <strain evidence="1 2">15Y</strain>
    </source>
</reference>
<evidence type="ECO:0000313" key="1">
    <source>
        <dbReference type="EMBL" id="TFU15072.1"/>
    </source>
</evidence>
<dbReference type="NCBIfam" id="TIGR01595">
    <property type="entry name" value="cas_CT1132"/>
    <property type="match status" value="1"/>
</dbReference>
<dbReference type="InterPro" id="IPR013419">
    <property type="entry name" value="CRISPR-assoc_prot_Cas7/Csh2"/>
</dbReference>
<dbReference type="NCBIfam" id="TIGR02590">
    <property type="entry name" value="cas_Csh2"/>
    <property type="match status" value="1"/>
</dbReference>